<feature type="transmembrane region" description="Helical" evidence="8">
    <location>
        <begin position="336"/>
        <end position="357"/>
    </location>
</feature>
<feature type="transmembrane region" description="Helical" evidence="8">
    <location>
        <begin position="12"/>
        <end position="33"/>
    </location>
</feature>
<feature type="transmembrane region" description="Helical" evidence="8">
    <location>
        <begin position="363"/>
        <end position="383"/>
    </location>
</feature>
<dbReference type="InterPro" id="IPR036259">
    <property type="entry name" value="MFS_trans_sf"/>
</dbReference>
<feature type="transmembrane region" description="Helical" evidence="8">
    <location>
        <begin position="45"/>
        <end position="66"/>
    </location>
</feature>
<keyword evidence="3" id="KW-1003">Cell membrane</keyword>
<evidence type="ECO:0000256" key="4">
    <source>
        <dbReference type="ARBA" id="ARBA00022597"/>
    </source>
</evidence>
<evidence type="ECO:0000256" key="3">
    <source>
        <dbReference type="ARBA" id="ARBA00022475"/>
    </source>
</evidence>
<dbReference type="Proteomes" id="UP000823631">
    <property type="component" value="Unassembled WGS sequence"/>
</dbReference>
<reference evidence="9" key="1">
    <citation type="submission" date="2020-10" db="EMBL/GenBank/DDBJ databases">
        <authorList>
            <person name="Gilroy R."/>
        </authorList>
    </citation>
    <scope>NUCLEOTIDE SEQUENCE</scope>
    <source>
        <strain evidence="9">17213</strain>
    </source>
</reference>
<evidence type="ECO:0000313" key="9">
    <source>
        <dbReference type="EMBL" id="MBO8416741.1"/>
    </source>
</evidence>
<organism evidence="9 10">
    <name type="scientific">Candidatus Avisuccinivibrio stercorigallinarum</name>
    <dbReference type="NCBI Taxonomy" id="2840704"/>
    <lineage>
        <taxon>Bacteria</taxon>
        <taxon>Pseudomonadati</taxon>
        <taxon>Pseudomonadota</taxon>
        <taxon>Gammaproteobacteria</taxon>
        <taxon>Aeromonadales</taxon>
        <taxon>Succinivibrionaceae</taxon>
        <taxon>Succinivibrionaceae incertae sedis</taxon>
        <taxon>Candidatus Avisuccinivibrio</taxon>
    </lineage>
</organism>
<dbReference type="Pfam" id="PF07690">
    <property type="entry name" value="MFS_1"/>
    <property type="match status" value="1"/>
</dbReference>
<keyword evidence="6 8" id="KW-1133">Transmembrane helix</keyword>
<protein>
    <submittedName>
        <fullName evidence="9">MFS transporter</fullName>
    </submittedName>
</protein>
<comment type="caution">
    <text evidence="9">The sequence shown here is derived from an EMBL/GenBank/DDBJ whole genome shotgun (WGS) entry which is preliminary data.</text>
</comment>
<evidence type="ECO:0000256" key="8">
    <source>
        <dbReference type="SAM" id="Phobius"/>
    </source>
</evidence>
<dbReference type="GO" id="GO:0005886">
    <property type="term" value="C:plasma membrane"/>
    <property type="evidence" value="ECO:0007669"/>
    <property type="project" value="UniProtKB-SubCell"/>
</dbReference>
<name>A0A9D9DBQ2_9GAMM</name>
<comment type="subcellular location">
    <subcellularLocation>
        <location evidence="1">Cell membrane</location>
        <topology evidence="1">Multi-pass membrane protein</topology>
    </subcellularLocation>
</comment>
<evidence type="ECO:0000313" key="10">
    <source>
        <dbReference type="Proteomes" id="UP000823631"/>
    </source>
</evidence>
<keyword evidence="2" id="KW-0813">Transport</keyword>
<dbReference type="PANTHER" id="PTHR23535">
    <property type="entry name" value="SUGAR EFFLUX TRANSPORTER A-RELATED"/>
    <property type="match status" value="1"/>
</dbReference>
<evidence type="ECO:0000256" key="2">
    <source>
        <dbReference type="ARBA" id="ARBA00022448"/>
    </source>
</evidence>
<feature type="transmembrane region" description="Helical" evidence="8">
    <location>
        <begin position="78"/>
        <end position="94"/>
    </location>
</feature>
<evidence type="ECO:0000256" key="6">
    <source>
        <dbReference type="ARBA" id="ARBA00022989"/>
    </source>
</evidence>
<reference evidence="9" key="2">
    <citation type="journal article" date="2021" name="PeerJ">
        <title>Extensive microbial diversity within the chicken gut microbiome revealed by metagenomics and culture.</title>
        <authorList>
            <person name="Gilroy R."/>
            <person name="Ravi A."/>
            <person name="Getino M."/>
            <person name="Pursley I."/>
            <person name="Horton D.L."/>
            <person name="Alikhan N.F."/>
            <person name="Baker D."/>
            <person name="Gharbi K."/>
            <person name="Hall N."/>
            <person name="Watson M."/>
            <person name="Adriaenssens E.M."/>
            <person name="Foster-Nyarko E."/>
            <person name="Jarju S."/>
            <person name="Secka A."/>
            <person name="Antonio M."/>
            <person name="Oren A."/>
            <person name="Chaudhuri R.R."/>
            <person name="La Ragione R."/>
            <person name="Hildebrand F."/>
            <person name="Pallen M.J."/>
        </authorList>
    </citation>
    <scope>NUCLEOTIDE SEQUENCE</scope>
    <source>
        <strain evidence="9">17213</strain>
    </source>
</reference>
<evidence type="ECO:0000256" key="5">
    <source>
        <dbReference type="ARBA" id="ARBA00022692"/>
    </source>
</evidence>
<dbReference type="EMBL" id="JADINH010000200">
    <property type="protein sequence ID" value="MBO8416741.1"/>
    <property type="molecule type" value="Genomic_DNA"/>
</dbReference>
<feature type="transmembrane region" description="Helical" evidence="8">
    <location>
        <begin position="158"/>
        <end position="187"/>
    </location>
</feature>
<evidence type="ECO:0000256" key="1">
    <source>
        <dbReference type="ARBA" id="ARBA00004651"/>
    </source>
</evidence>
<feature type="transmembrane region" description="Helical" evidence="8">
    <location>
        <begin position="100"/>
        <end position="121"/>
    </location>
</feature>
<dbReference type="Gene3D" id="1.20.1250.20">
    <property type="entry name" value="MFS general substrate transporter like domains"/>
    <property type="match status" value="2"/>
</dbReference>
<gene>
    <name evidence="9" type="ORF">IAB19_10205</name>
</gene>
<dbReference type="GO" id="GO:0022857">
    <property type="term" value="F:transmembrane transporter activity"/>
    <property type="evidence" value="ECO:0007669"/>
    <property type="project" value="InterPro"/>
</dbReference>
<dbReference type="AlphaFoldDB" id="A0A9D9DBQ2"/>
<accession>A0A9D9DBQ2</accession>
<proteinExistence type="predicted"/>
<sequence length="390" mass="41477">MQTFGAAREGTRSAYIAACTLIPFASSLIYPVLSLFASTQLHLSALQVSLLFMLMPVATVVIVQLLARASDRGLQRPLIITCSCIGGIGSCAFLELRPPYLMLCSLGVLLMGIQSVGFPQLFASAREFAIKHLGGALMFTTLLRALCSLAWVGGPPIAYFLCTVHSFDLLFAVTAAMFLCGALLALFKLPSVTLDKDAVSGRELHLLEHKQVLLLFAGCIGVSTAFSGYMISMPLYVTTELALHKNLPGIMLGLAAFLEIPIMLTAARLARRIGLKVIVLSGCLALILFLASLFFLKSEFSLIAVMILPALYIGTTGSMGMVFFQELLPEFPGQATSLFVNSNTVGSILGGALFALADLGSYTCIYAAGIALACIATLGVALVKNPRQIM</sequence>
<feature type="transmembrane region" description="Helical" evidence="8">
    <location>
        <begin position="302"/>
        <end position="324"/>
    </location>
</feature>
<feature type="transmembrane region" description="Helical" evidence="8">
    <location>
        <begin position="212"/>
        <end position="237"/>
    </location>
</feature>
<keyword evidence="4" id="KW-0762">Sugar transport</keyword>
<dbReference type="PANTHER" id="PTHR23535:SF2">
    <property type="entry name" value="SUGAR EFFLUX TRANSPORTER A-RELATED"/>
    <property type="match status" value="1"/>
</dbReference>
<feature type="transmembrane region" description="Helical" evidence="8">
    <location>
        <begin position="277"/>
        <end position="296"/>
    </location>
</feature>
<evidence type="ECO:0000256" key="7">
    <source>
        <dbReference type="ARBA" id="ARBA00023136"/>
    </source>
</evidence>
<dbReference type="InterPro" id="IPR011701">
    <property type="entry name" value="MFS"/>
</dbReference>
<dbReference type="SUPFAM" id="SSF103473">
    <property type="entry name" value="MFS general substrate transporter"/>
    <property type="match status" value="1"/>
</dbReference>
<feature type="transmembrane region" description="Helical" evidence="8">
    <location>
        <begin position="133"/>
        <end position="152"/>
    </location>
</feature>
<keyword evidence="5 8" id="KW-0812">Transmembrane</keyword>
<feature type="transmembrane region" description="Helical" evidence="8">
    <location>
        <begin position="249"/>
        <end position="270"/>
    </location>
</feature>
<keyword evidence="7 8" id="KW-0472">Membrane</keyword>